<keyword evidence="5" id="KW-1185">Reference proteome</keyword>
<protein>
    <submittedName>
        <fullName evidence="4">Phosphoglycerate mutase-like protein</fullName>
    </submittedName>
</protein>
<evidence type="ECO:0000313" key="4">
    <source>
        <dbReference type="EMBL" id="KIY47319.1"/>
    </source>
</evidence>
<dbReference type="CDD" id="cd07061">
    <property type="entry name" value="HP_HAP_like"/>
    <property type="match status" value="1"/>
</dbReference>
<evidence type="ECO:0000256" key="3">
    <source>
        <dbReference type="SAM" id="MobiDB-lite"/>
    </source>
</evidence>
<dbReference type="Gene3D" id="3.40.50.1240">
    <property type="entry name" value="Phosphoglycerate mutase-like"/>
    <property type="match status" value="1"/>
</dbReference>
<gene>
    <name evidence="4" type="ORF">FISHEDRAFT_45550</name>
</gene>
<dbReference type="SUPFAM" id="SSF53254">
    <property type="entry name" value="Phosphoglycerate mutase-like"/>
    <property type="match status" value="1"/>
</dbReference>
<dbReference type="InterPro" id="IPR033379">
    <property type="entry name" value="Acid_Pase_AS"/>
</dbReference>
<dbReference type="AlphaFoldDB" id="A0A0D7AAA1"/>
<reference evidence="4 5" key="1">
    <citation type="journal article" date="2015" name="Fungal Genet. Biol.">
        <title>Evolution of novel wood decay mechanisms in Agaricales revealed by the genome sequences of Fistulina hepatica and Cylindrobasidium torrendii.</title>
        <authorList>
            <person name="Floudas D."/>
            <person name="Held B.W."/>
            <person name="Riley R."/>
            <person name="Nagy L.G."/>
            <person name="Koehler G."/>
            <person name="Ransdell A.S."/>
            <person name="Younus H."/>
            <person name="Chow J."/>
            <person name="Chiniquy J."/>
            <person name="Lipzen A."/>
            <person name="Tritt A."/>
            <person name="Sun H."/>
            <person name="Haridas S."/>
            <person name="LaButti K."/>
            <person name="Ohm R.A."/>
            <person name="Kues U."/>
            <person name="Blanchette R.A."/>
            <person name="Grigoriev I.V."/>
            <person name="Minto R.E."/>
            <person name="Hibbett D.S."/>
        </authorList>
    </citation>
    <scope>NUCLEOTIDE SEQUENCE [LARGE SCALE GENOMIC DNA]</scope>
    <source>
        <strain evidence="4 5">ATCC 64428</strain>
    </source>
</reference>
<sequence length="444" mass="49696">MALGNPSASTNATNTALASSYPPPQQILEVEKYPQGPPELSLQQVHVYVRHGERAPVGVRMSAPPASIPEHWMLCQTARHLRAALRNSAGPDTFMQTRRVLERRDGSPSEGECFLGELTDVGRQSALNFGLALRKIYVDKLGFLPNFLGNRNEVYFRSTNIPRTIESLEQVVHGMYPVERCHPDHIPPILVRNGQDEDLVGNGYICRRLELLKAGFARAAASSYNPLLESLNKRLSQYIGGHPVRVDGSPRASGILDTIRAAAVHGIKVPPEFEEKPVMNLIERAVVTEWFSDKTEEVRRLGMGRMLDTMSQKMQHKVDHGGNDPLKMLVYSTHDTGIAGLLCTFDVFDDKWPDFTASVTFELFKRDAVAGPSSILQKMMSSFRAKQIPDYFVRMRYQNKNMALPMCADEGKHLPGSPEFCLLKVFRDRVKELTPLDYEAECSA</sequence>
<accession>A0A0D7AAA1</accession>
<proteinExistence type="inferred from homology"/>
<comment type="similarity">
    <text evidence="1">Belongs to the histidine acid phosphatase family.</text>
</comment>
<evidence type="ECO:0000256" key="1">
    <source>
        <dbReference type="ARBA" id="ARBA00005375"/>
    </source>
</evidence>
<dbReference type="InterPro" id="IPR050645">
    <property type="entry name" value="Histidine_acid_phosphatase"/>
</dbReference>
<evidence type="ECO:0000313" key="5">
    <source>
        <dbReference type="Proteomes" id="UP000054144"/>
    </source>
</evidence>
<dbReference type="Proteomes" id="UP000054144">
    <property type="component" value="Unassembled WGS sequence"/>
</dbReference>
<dbReference type="InterPro" id="IPR029033">
    <property type="entry name" value="His_PPase_superfam"/>
</dbReference>
<dbReference type="PROSITE" id="PS00778">
    <property type="entry name" value="HIS_ACID_PHOSPHAT_2"/>
    <property type="match status" value="1"/>
</dbReference>
<feature type="region of interest" description="Disordered" evidence="3">
    <location>
        <begin position="1"/>
        <end position="21"/>
    </location>
</feature>
<dbReference type="OrthoDB" id="10257284at2759"/>
<feature type="compositionally biased region" description="Low complexity" evidence="3">
    <location>
        <begin position="1"/>
        <end position="20"/>
    </location>
</feature>
<evidence type="ECO:0000256" key="2">
    <source>
        <dbReference type="ARBA" id="ARBA00022801"/>
    </source>
</evidence>
<name>A0A0D7AAA1_9AGAR</name>
<dbReference type="PANTHER" id="PTHR11567:SF110">
    <property type="entry name" value="2-PHOSPHOXYLOSE PHOSPHATASE 1"/>
    <property type="match status" value="1"/>
</dbReference>
<keyword evidence="2" id="KW-0378">Hydrolase</keyword>
<dbReference type="GO" id="GO:0016791">
    <property type="term" value="F:phosphatase activity"/>
    <property type="evidence" value="ECO:0007669"/>
    <property type="project" value="TreeGrafter"/>
</dbReference>
<dbReference type="PANTHER" id="PTHR11567">
    <property type="entry name" value="ACID PHOSPHATASE-RELATED"/>
    <property type="match status" value="1"/>
</dbReference>
<dbReference type="EMBL" id="KN881952">
    <property type="protein sequence ID" value="KIY47319.1"/>
    <property type="molecule type" value="Genomic_DNA"/>
</dbReference>
<dbReference type="InterPro" id="IPR000560">
    <property type="entry name" value="His_Pase_clade-2"/>
</dbReference>
<dbReference type="Pfam" id="PF00328">
    <property type="entry name" value="His_Phos_2"/>
    <property type="match status" value="1"/>
</dbReference>
<organism evidence="4 5">
    <name type="scientific">Fistulina hepatica ATCC 64428</name>
    <dbReference type="NCBI Taxonomy" id="1128425"/>
    <lineage>
        <taxon>Eukaryota</taxon>
        <taxon>Fungi</taxon>
        <taxon>Dikarya</taxon>
        <taxon>Basidiomycota</taxon>
        <taxon>Agaricomycotina</taxon>
        <taxon>Agaricomycetes</taxon>
        <taxon>Agaricomycetidae</taxon>
        <taxon>Agaricales</taxon>
        <taxon>Fistulinaceae</taxon>
        <taxon>Fistulina</taxon>
    </lineage>
</organism>